<name>A0A2A9M7G5_BESBE</name>
<reference evidence="2 3" key="1">
    <citation type="submission" date="2017-09" db="EMBL/GenBank/DDBJ databases">
        <title>Genome sequencing of Besnoitia besnoiti strain Bb-Ger1.</title>
        <authorList>
            <person name="Schares G."/>
            <person name="Venepally P."/>
            <person name="Lorenzi H.A."/>
        </authorList>
    </citation>
    <scope>NUCLEOTIDE SEQUENCE [LARGE SCALE GENOMIC DNA]</scope>
    <source>
        <strain evidence="2 3">Bb-Ger1</strain>
    </source>
</reference>
<keyword evidence="3" id="KW-1185">Reference proteome</keyword>
<dbReference type="Proteomes" id="UP000224006">
    <property type="component" value="Chromosome VIII"/>
</dbReference>
<accession>A0A2A9M7G5</accession>
<proteinExistence type="predicted"/>
<feature type="compositionally biased region" description="Basic and acidic residues" evidence="1">
    <location>
        <begin position="1"/>
        <end position="14"/>
    </location>
</feature>
<evidence type="ECO:0000256" key="1">
    <source>
        <dbReference type="SAM" id="MobiDB-lite"/>
    </source>
</evidence>
<feature type="compositionally biased region" description="Basic and acidic residues" evidence="1">
    <location>
        <begin position="27"/>
        <end position="56"/>
    </location>
</feature>
<protein>
    <submittedName>
        <fullName evidence="2">Uncharacterized protein</fullName>
    </submittedName>
</protein>
<evidence type="ECO:0000313" key="3">
    <source>
        <dbReference type="Proteomes" id="UP000224006"/>
    </source>
</evidence>
<evidence type="ECO:0000313" key="2">
    <source>
        <dbReference type="EMBL" id="PFH33124.1"/>
    </source>
</evidence>
<dbReference type="OrthoDB" id="330827at2759"/>
<dbReference type="KEGG" id="bbes:BESB_083230"/>
<feature type="region of interest" description="Disordered" evidence="1">
    <location>
        <begin position="1"/>
        <end position="64"/>
    </location>
</feature>
<organism evidence="2 3">
    <name type="scientific">Besnoitia besnoiti</name>
    <name type="common">Apicomplexan protozoan</name>
    <dbReference type="NCBI Taxonomy" id="94643"/>
    <lineage>
        <taxon>Eukaryota</taxon>
        <taxon>Sar</taxon>
        <taxon>Alveolata</taxon>
        <taxon>Apicomplexa</taxon>
        <taxon>Conoidasida</taxon>
        <taxon>Coccidia</taxon>
        <taxon>Eucoccidiorida</taxon>
        <taxon>Eimeriorina</taxon>
        <taxon>Sarcocystidae</taxon>
        <taxon>Besnoitia</taxon>
    </lineage>
</organism>
<dbReference type="RefSeq" id="XP_029217133.1">
    <property type="nucleotide sequence ID" value="XM_029366673.1"/>
</dbReference>
<gene>
    <name evidence="2" type="ORF">BESB_083230</name>
</gene>
<dbReference type="AlphaFoldDB" id="A0A2A9M7G5"/>
<dbReference type="VEuPathDB" id="ToxoDB:BESB_083230"/>
<comment type="caution">
    <text evidence="2">The sequence shown here is derived from an EMBL/GenBank/DDBJ whole genome shotgun (WGS) entry which is preliminary data.</text>
</comment>
<sequence length="135" mass="14376">MTPPRQDKPAERDPAAAVADGDEEEPEKPLPDEGGKERRAEKELAALGDGDRHDGESGAMEMNDSQRAALMNSLNRKDVQSAAHVDPKAVAEVKDLLLLPASVAEKALRSQGGDVSKAVRQFFCGEEQDGEGVLG</sequence>
<dbReference type="GeneID" id="40313249"/>
<dbReference type="EMBL" id="NWUJ01000009">
    <property type="protein sequence ID" value="PFH33124.1"/>
    <property type="molecule type" value="Genomic_DNA"/>
</dbReference>